<dbReference type="STRING" id="52.CMC5_021640"/>
<evidence type="ECO:0000313" key="3">
    <source>
        <dbReference type="Proteomes" id="UP000067626"/>
    </source>
</evidence>
<gene>
    <name evidence="2" type="ORF">CMC5_021640</name>
</gene>
<dbReference type="EMBL" id="CP012159">
    <property type="protein sequence ID" value="AKT38023.1"/>
    <property type="molecule type" value="Genomic_DNA"/>
</dbReference>
<name>A0A0K1EBS0_CHOCO</name>
<accession>A0A0K1EBS0</accession>
<organism evidence="2 3">
    <name type="scientific">Chondromyces crocatus</name>
    <dbReference type="NCBI Taxonomy" id="52"/>
    <lineage>
        <taxon>Bacteria</taxon>
        <taxon>Pseudomonadati</taxon>
        <taxon>Myxococcota</taxon>
        <taxon>Polyangia</taxon>
        <taxon>Polyangiales</taxon>
        <taxon>Polyangiaceae</taxon>
        <taxon>Chondromyces</taxon>
    </lineage>
</organism>
<sequence length="150" mass="14366">MASVAASAASAQALVGASSSSPTEPRRETAARDRAAVAQPAAKTTKAAATPTAAPEAAPAGAGDFNRSAAIAALNGAAASAAMSCKQGDAGGAKVSVTFAPSGRVTSARVESGPFVGTPTGGCIATVFRGARVPPFSGGPVAVSKQVNIR</sequence>
<protein>
    <submittedName>
        <fullName evidence="2">Uncharacterized protein</fullName>
    </submittedName>
</protein>
<evidence type="ECO:0000256" key="1">
    <source>
        <dbReference type="SAM" id="MobiDB-lite"/>
    </source>
</evidence>
<keyword evidence="3" id="KW-1185">Reference proteome</keyword>
<feature type="region of interest" description="Disordered" evidence="1">
    <location>
        <begin position="1"/>
        <end position="61"/>
    </location>
</feature>
<feature type="compositionally biased region" description="Low complexity" evidence="1">
    <location>
        <begin position="36"/>
        <end position="61"/>
    </location>
</feature>
<dbReference type="Proteomes" id="UP000067626">
    <property type="component" value="Chromosome"/>
</dbReference>
<reference evidence="2 3" key="1">
    <citation type="submission" date="2015-07" db="EMBL/GenBank/DDBJ databases">
        <title>Genome analysis of myxobacterium Chondromyces crocatus Cm c5 reveals a high potential for natural compound synthesis and the genetic basis for the loss of fruiting body formation.</title>
        <authorList>
            <person name="Zaburannyi N."/>
            <person name="Bunk B."/>
            <person name="Maier J."/>
            <person name="Overmann J."/>
            <person name="Mueller R."/>
        </authorList>
    </citation>
    <scope>NUCLEOTIDE SEQUENCE [LARGE SCALE GENOMIC DNA]</scope>
    <source>
        <strain evidence="2 3">Cm c5</strain>
    </source>
</reference>
<dbReference type="KEGG" id="ccro:CMC5_021640"/>
<feature type="compositionally biased region" description="Basic and acidic residues" evidence="1">
    <location>
        <begin position="24"/>
        <end position="35"/>
    </location>
</feature>
<proteinExistence type="predicted"/>
<dbReference type="PATRIC" id="fig|52.7.peg.2331"/>
<feature type="compositionally biased region" description="Low complexity" evidence="1">
    <location>
        <begin position="1"/>
        <end position="21"/>
    </location>
</feature>
<evidence type="ECO:0000313" key="2">
    <source>
        <dbReference type="EMBL" id="AKT38023.1"/>
    </source>
</evidence>
<dbReference type="AlphaFoldDB" id="A0A0K1EBS0"/>